<dbReference type="OrthoDB" id="129641at2759"/>
<sequence length="540" mass="60964">MKVTLVCCIVGDGSVFVIVIGSNKLVEFLKNEIKKENPATITCDAKDLQLFPAKQGNQWLGSSTEDGEAMKQGRETSFIEDLLHENNELHNDKILEDTLLKDMPNPSDSQIHLLVKVPCGITMRIKEDSSDQVQTDELQHYQRRGQQIQRNCGDYCAKILDKIDQLYEESTPTFPFICVEGSSGMGKSQLAFALGGEGREHPRPYYYWPAISIGMGSQKIYQNFERISNAFNEVTRKDNPVIRAENDILISRSLFYLNECLWTYGFILALLKHSEKQDAHMIRFEEEKALEVEPCDLSAVKAARAKMIAKKKNLPFFILDEMSLNENKDGGRNLAAFQLNVFRVCELVVIVMGTDVKVELFQSMPVKIGGNAIFASELLEGYAALKEKLTGMKIPFLAPPNAEWPKYILEAGDGCSFGHLIRAKDKKRLGCYVKTPSDEDPLFVCECKHWQQKLDSGAMERIIDGLNTPIDSHRKPKWNNWVLALVFCQQFTNFQEGKEEKLGEVGCVVVDCKSGEAEWINQPKETREKLVIVMQTGPAT</sequence>
<keyword evidence="3" id="KW-0964">Secreted</keyword>
<evidence type="ECO:0000256" key="3">
    <source>
        <dbReference type="ARBA" id="ARBA00022525"/>
    </source>
</evidence>
<dbReference type="AlphaFoldDB" id="A0A2P4WY52"/>
<evidence type="ECO:0000256" key="2">
    <source>
        <dbReference type="ARBA" id="ARBA00004613"/>
    </source>
</evidence>
<accession>A0A2P4WY52</accession>
<evidence type="ECO:0000313" key="5">
    <source>
        <dbReference type="EMBL" id="POM58233.1"/>
    </source>
</evidence>
<dbReference type="EMBL" id="NCKW01020307">
    <property type="protein sequence ID" value="POM58233.1"/>
    <property type="molecule type" value="Genomic_DNA"/>
</dbReference>
<gene>
    <name evidence="5" type="ORF">PHPALM_37151</name>
</gene>
<feature type="domain" description="Crinkler effector protein N-terminal" evidence="4">
    <location>
        <begin position="3"/>
        <end position="116"/>
    </location>
</feature>
<evidence type="ECO:0000313" key="6">
    <source>
        <dbReference type="Proteomes" id="UP000237271"/>
    </source>
</evidence>
<dbReference type="Proteomes" id="UP000237271">
    <property type="component" value="Unassembled WGS sequence"/>
</dbReference>
<reference evidence="5 6" key="1">
    <citation type="journal article" date="2017" name="Genome Biol. Evol.">
        <title>Phytophthora megakarya and P. palmivora, closely related causal agents of cacao black pod rot, underwent increases in genome sizes and gene numbers by different mechanisms.</title>
        <authorList>
            <person name="Ali S.S."/>
            <person name="Shao J."/>
            <person name="Lary D.J."/>
            <person name="Kronmiller B."/>
            <person name="Shen D."/>
            <person name="Strem M.D."/>
            <person name="Amoako-Attah I."/>
            <person name="Akrofi A.Y."/>
            <person name="Begoude B.A."/>
            <person name="Ten Hoopen G.M."/>
            <person name="Coulibaly K."/>
            <person name="Kebe B.I."/>
            <person name="Melnick R.L."/>
            <person name="Guiltinan M.J."/>
            <person name="Tyler B.M."/>
            <person name="Meinhardt L.W."/>
            <person name="Bailey B.A."/>
        </authorList>
    </citation>
    <scope>NUCLEOTIDE SEQUENCE [LARGE SCALE GENOMIC DNA]</scope>
    <source>
        <strain evidence="6">sbr112.9</strain>
    </source>
</reference>
<keyword evidence="6" id="KW-1185">Reference proteome</keyword>
<organism evidence="5 6">
    <name type="scientific">Phytophthora palmivora</name>
    <dbReference type="NCBI Taxonomy" id="4796"/>
    <lineage>
        <taxon>Eukaryota</taxon>
        <taxon>Sar</taxon>
        <taxon>Stramenopiles</taxon>
        <taxon>Oomycota</taxon>
        <taxon>Peronosporomycetes</taxon>
        <taxon>Peronosporales</taxon>
        <taxon>Peronosporaceae</taxon>
        <taxon>Phytophthora</taxon>
    </lineage>
</organism>
<dbReference type="GO" id="GO:0043657">
    <property type="term" value="C:host cell"/>
    <property type="evidence" value="ECO:0007669"/>
    <property type="project" value="UniProtKB-SubCell"/>
</dbReference>
<dbReference type="InterPro" id="IPR045379">
    <property type="entry name" value="Crinkler_N"/>
</dbReference>
<comment type="subcellular location">
    <subcellularLocation>
        <location evidence="1">Host cell</location>
    </subcellularLocation>
    <subcellularLocation>
        <location evidence="2">Secreted</location>
    </subcellularLocation>
</comment>
<dbReference type="GO" id="GO:0005576">
    <property type="term" value="C:extracellular region"/>
    <property type="evidence" value="ECO:0007669"/>
    <property type="project" value="UniProtKB-SubCell"/>
</dbReference>
<evidence type="ECO:0000256" key="1">
    <source>
        <dbReference type="ARBA" id="ARBA00004340"/>
    </source>
</evidence>
<dbReference type="Pfam" id="PF20147">
    <property type="entry name" value="Crinkler"/>
    <property type="match status" value="1"/>
</dbReference>
<name>A0A2P4WY52_9STRA</name>
<protein>
    <submittedName>
        <fullName evidence="5">Crinkler (CRN) family protein</fullName>
    </submittedName>
</protein>
<comment type="caution">
    <text evidence="5">The sequence shown here is derived from an EMBL/GenBank/DDBJ whole genome shotgun (WGS) entry which is preliminary data.</text>
</comment>
<evidence type="ECO:0000259" key="4">
    <source>
        <dbReference type="Pfam" id="PF20147"/>
    </source>
</evidence>
<proteinExistence type="predicted"/>